<protein>
    <recommendedName>
        <fullName evidence="6">Xylanolytic transcriptional activator regulatory domain-containing protein</fullName>
    </recommendedName>
</protein>
<evidence type="ECO:0000256" key="1">
    <source>
        <dbReference type="ARBA" id="ARBA00004123"/>
    </source>
</evidence>
<feature type="compositionally biased region" description="Low complexity" evidence="5">
    <location>
        <begin position="36"/>
        <end position="56"/>
    </location>
</feature>
<name>A0ABR2J647_9PEZI</name>
<organism evidence="7 8">
    <name type="scientific">Apiospora arundinis</name>
    <dbReference type="NCBI Taxonomy" id="335852"/>
    <lineage>
        <taxon>Eukaryota</taxon>
        <taxon>Fungi</taxon>
        <taxon>Dikarya</taxon>
        <taxon>Ascomycota</taxon>
        <taxon>Pezizomycotina</taxon>
        <taxon>Sordariomycetes</taxon>
        <taxon>Xylariomycetidae</taxon>
        <taxon>Amphisphaeriales</taxon>
        <taxon>Apiosporaceae</taxon>
        <taxon>Apiospora</taxon>
    </lineage>
</organism>
<reference evidence="7 8" key="1">
    <citation type="journal article" date="2024" name="IMA Fungus">
        <title>Apiospora arundinis, a panoply of carbohydrate-active enzymes and secondary metabolites.</title>
        <authorList>
            <person name="Sorensen T."/>
            <person name="Petersen C."/>
            <person name="Muurmann A.T."/>
            <person name="Christiansen J.V."/>
            <person name="Brundto M.L."/>
            <person name="Overgaard C.K."/>
            <person name="Boysen A.T."/>
            <person name="Wollenberg R.D."/>
            <person name="Larsen T.O."/>
            <person name="Sorensen J.L."/>
            <person name="Nielsen K.L."/>
            <person name="Sondergaard T.E."/>
        </authorList>
    </citation>
    <scope>NUCLEOTIDE SEQUENCE [LARGE SCALE GENOMIC DNA]</scope>
    <source>
        <strain evidence="7 8">AAU 773</strain>
    </source>
</reference>
<dbReference type="InterPro" id="IPR050987">
    <property type="entry name" value="AtrR-like"/>
</dbReference>
<evidence type="ECO:0000256" key="5">
    <source>
        <dbReference type="SAM" id="MobiDB-lite"/>
    </source>
</evidence>
<evidence type="ECO:0000313" key="8">
    <source>
        <dbReference type="Proteomes" id="UP001390339"/>
    </source>
</evidence>
<dbReference type="Pfam" id="PF04082">
    <property type="entry name" value="Fungal_trans"/>
    <property type="match status" value="1"/>
</dbReference>
<evidence type="ECO:0000313" key="7">
    <source>
        <dbReference type="EMBL" id="KAK8873008.1"/>
    </source>
</evidence>
<evidence type="ECO:0000259" key="6">
    <source>
        <dbReference type="Pfam" id="PF04082"/>
    </source>
</evidence>
<keyword evidence="2" id="KW-0479">Metal-binding</keyword>
<comment type="caution">
    <text evidence="7">The sequence shown here is derived from an EMBL/GenBank/DDBJ whole genome shotgun (WGS) entry which is preliminary data.</text>
</comment>
<keyword evidence="8" id="KW-1185">Reference proteome</keyword>
<accession>A0ABR2J647</accession>
<dbReference type="CDD" id="cd12148">
    <property type="entry name" value="fungal_TF_MHR"/>
    <property type="match status" value="1"/>
</dbReference>
<comment type="subcellular location">
    <subcellularLocation>
        <location evidence="1">Nucleus</location>
    </subcellularLocation>
</comment>
<keyword evidence="3" id="KW-0238">DNA-binding</keyword>
<feature type="domain" description="Xylanolytic transcriptional activator regulatory" evidence="6">
    <location>
        <begin position="162"/>
        <end position="295"/>
    </location>
</feature>
<dbReference type="EMBL" id="JAPCWZ010000003">
    <property type="protein sequence ID" value="KAK8873008.1"/>
    <property type="molecule type" value="Genomic_DNA"/>
</dbReference>
<evidence type="ECO:0000256" key="3">
    <source>
        <dbReference type="ARBA" id="ARBA00023125"/>
    </source>
</evidence>
<dbReference type="PANTHER" id="PTHR46910">
    <property type="entry name" value="TRANSCRIPTION FACTOR PDR1"/>
    <property type="match status" value="1"/>
</dbReference>
<gene>
    <name evidence="7" type="ORF">PGQ11_003522</name>
</gene>
<dbReference type="InterPro" id="IPR007219">
    <property type="entry name" value="XnlR_reg_dom"/>
</dbReference>
<evidence type="ECO:0000256" key="2">
    <source>
        <dbReference type="ARBA" id="ARBA00022723"/>
    </source>
</evidence>
<feature type="region of interest" description="Disordered" evidence="5">
    <location>
        <begin position="32"/>
        <end position="64"/>
    </location>
</feature>
<dbReference type="PANTHER" id="PTHR46910:SF3">
    <property type="entry name" value="HALOTOLERANCE PROTEIN 9-RELATED"/>
    <property type="match status" value="1"/>
</dbReference>
<dbReference type="Proteomes" id="UP001390339">
    <property type="component" value="Unassembled WGS sequence"/>
</dbReference>
<sequence>MTDNTANSLRVKRKTISRKRISKACEHECRYTGGNASEATPTSTALSSASPETASLPAPPLPGVLTPQGSQKRYIARCSWLSEVFVSDEASASTSVNPQPSSSPELAAETEPALWLQSIPQSHYMKLISWFSEHCYIFVPVVEFEELKRLVDACTNLQSDEESSLLLAANCHASSLSIEAWRPELTLLYPSDMWRRCVDSLFRVCNPSYSLTYIKVLVLKATPSIAEGVTCPVASPISTLVRSSQLAGLHHEPTRLGITSDVEAEERRRLFWKVHELDACFSVAHGLPTLLHPSSHNVREIEAGSNPGLIFLKHRSRASMIFSDIVGNTMGHNGTSSKVYKDLTTAVTNFQETIRGLEHVWGPNPGVSIKAIGSAKEFIETFVLCANDFIFAPMKWITALYSVYQPAVIILRDLIQHPGSAESDDLGRIVATCFEAAADDGQYMWKKLRRLKSKAWELNGWSANTEISPGQDIEEITDWDTFFASFTNDNAFLDFAQF</sequence>
<proteinExistence type="predicted"/>
<keyword evidence="4" id="KW-0539">Nucleus</keyword>
<evidence type="ECO:0000256" key="4">
    <source>
        <dbReference type="ARBA" id="ARBA00023242"/>
    </source>
</evidence>